<accession>A0A3Q2CNB3</accession>
<proteinExistence type="predicted"/>
<keyword evidence="6" id="KW-1185">Reference proteome</keyword>
<dbReference type="OMA" id="CDKNIDW"/>
<dbReference type="Ensembl" id="ENSCVAT00000004028.1">
    <property type="protein sequence ID" value="ENSCVAP00000007006.1"/>
    <property type="gene ID" value="ENSCVAG00000008604.1"/>
</dbReference>
<keyword evidence="2" id="KW-1015">Disulfide bond</keyword>
<reference evidence="5" key="2">
    <citation type="submission" date="2025-09" db="UniProtKB">
        <authorList>
            <consortium name="Ensembl"/>
        </authorList>
    </citation>
    <scope>IDENTIFICATION</scope>
</reference>
<feature type="signal peptide" evidence="3">
    <location>
        <begin position="1"/>
        <end position="31"/>
    </location>
</feature>
<dbReference type="GeneTree" id="ENSGT00940000156038"/>
<dbReference type="Proteomes" id="UP000265020">
    <property type="component" value="Unassembled WGS sequence"/>
</dbReference>
<reference evidence="5" key="1">
    <citation type="submission" date="2025-08" db="UniProtKB">
        <authorList>
            <consortium name="Ensembl"/>
        </authorList>
    </citation>
    <scope>IDENTIFICATION</scope>
</reference>
<evidence type="ECO:0000313" key="6">
    <source>
        <dbReference type="Proteomes" id="UP000265020"/>
    </source>
</evidence>
<dbReference type="PANTHER" id="PTHR36191:SF4">
    <property type="entry name" value="VWFD DOMAIN-CONTAINING PROTEIN"/>
    <property type="match status" value="1"/>
</dbReference>
<evidence type="ECO:0000256" key="3">
    <source>
        <dbReference type="SAM" id="SignalP"/>
    </source>
</evidence>
<organism evidence="5 6">
    <name type="scientific">Cyprinodon variegatus</name>
    <name type="common">Sheepshead minnow</name>
    <dbReference type="NCBI Taxonomy" id="28743"/>
    <lineage>
        <taxon>Eukaryota</taxon>
        <taxon>Metazoa</taxon>
        <taxon>Chordata</taxon>
        <taxon>Craniata</taxon>
        <taxon>Vertebrata</taxon>
        <taxon>Euteleostomi</taxon>
        <taxon>Actinopterygii</taxon>
        <taxon>Neopterygii</taxon>
        <taxon>Teleostei</taxon>
        <taxon>Neoteleostei</taxon>
        <taxon>Acanthomorphata</taxon>
        <taxon>Ovalentaria</taxon>
        <taxon>Atherinomorphae</taxon>
        <taxon>Cyprinodontiformes</taxon>
        <taxon>Cyprinodontidae</taxon>
        <taxon>Cyprinodon</taxon>
    </lineage>
</organism>
<evidence type="ECO:0000313" key="5">
    <source>
        <dbReference type="Ensembl" id="ENSCVAP00000007006.1"/>
    </source>
</evidence>
<dbReference type="InterPro" id="IPR057774">
    <property type="entry name" value="D8C_UMOD/GP2/OIT3-like"/>
</dbReference>
<feature type="domain" description="UMOD/GP2/OIT3-like D8C" evidence="4">
    <location>
        <begin position="76"/>
        <end position="162"/>
    </location>
</feature>
<protein>
    <recommendedName>
        <fullName evidence="4">UMOD/GP2/OIT3-like D8C domain-containing protein</fullName>
    </recommendedName>
</protein>
<sequence>MIQIRDAVFRLGPVLWWLLMFSFCCPSGTECNTTNGSFECIDPCVNYITLNDPWRSRENRNDTIHCDRNNHWSGWYRFYLGQISAQIPNECIEENRCGTHAPLWINGTQPTQLNEIVNRTVCNAWLGSCCHFATHTIQVKLCNGYYVYKLQQPSTCRLAYCAGTVTTKNTIVD</sequence>
<dbReference type="PANTHER" id="PTHR36191">
    <property type="entry name" value="ENDO/EXONUCLEASE/PHOSPHATASE DOMAIN-CONTAINING PROTEIN-RELATED"/>
    <property type="match status" value="1"/>
</dbReference>
<evidence type="ECO:0000259" key="4">
    <source>
        <dbReference type="Pfam" id="PF23283"/>
    </source>
</evidence>
<evidence type="ECO:0000256" key="1">
    <source>
        <dbReference type="ARBA" id="ARBA00022729"/>
    </source>
</evidence>
<feature type="chain" id="PRO_5018608082" description="UMOD/GP2/OIT3-like D8C domain-containing protein" evidence="3">
    <location>
        <begin position="32"/>
        <end position="173"/>
    </location>
</feature>
<dbReference type="STRING" id="28743.ENSCVAP00000007006"/>
<name>A0A3Q2CNB3_CYPVA</name>
<dbReference type="Pfam" id="PF23283">
    <property type="entry name" value="D8C_UMOD"/>
    <property type="match status" value="1"/>
</dbReference>
<keyword evidence="1 3" id="KW-0732">Signal</keyword>
<evidence type="ECO:0000256" key="2">
    <source>
        <dbReference type="ARBA" id="ARBA00023157"/>
    </source>
</evidence>
<dbReference type="AlphaFoldDB" id="A0A3Q2CNB3"/>